<feature type="non-terminal residue" evidence="1">
    <location>
        <position position="30"/>
    </location>
</feature>
<reference evidence="1" key="1">
    <citation type="journal article" date="2015" name="Nature">
        <title>Complex archaea that bridge the gap between prokaryotes and eukaryotes.</title>
        <authorList>
            <person name="Spang A."/>
            <person name="Saw J.H."/>
            <person name="Jorgensen S.L."/>
            <person name="Zaremba-Niedzwiedzka K."/>
            <person name="Martijn J."/>
            <person name="Lind A.E."/>
            <person name="van Eijk R."/>
            <person name="Schleper C."/>
            <person name="Guy L."/>
            <person name="Ettema T.J."/>
        </authorList>
    </citation>
    <scope>NUCLEOTIDE SEQUENCE</scope>
</reference>
<gene>
    <name evidence="1" type="ORF">LCGC14_1831790</name>
</gene>
<sequence>MREVHNRSAIVYRKNIFYDDDKSIAVGDPA</sequence>
<proteinExistence type="predicted"/>
<protein>
    <submittedName>
        <fullName evidence="1">Uncharacterized protein</fullName>
    </submittedName>
</protein>
<evidence type="ECO:0000313" key="1">
    <source>
        <dbReference type="EMBL" id="KKK42439.1"/>
    </source>
</evidence>
<organism evidence="1">
    <name type="scientific">marine sediment metagenome</name>
    <dbReference type="NCBI Taxonomy" id="412755"/>
    <lineage>
        <taxon>unclassified sequences</taxon>
        <taxon>metagenomes</taxon>
        <taxon>ecological metagenomes</taxon>
    </lineage>
</organism>
<dbReference type="AlphaFoldDB" id="A0A0F8XJZ0"/>
<accession>A0A0F8XJZ0</accession>
<comment type="caution">
    <text evidence="1">The sequence shown here is derived from an EMBL/GenBank/DDBJ whole genome shotgun (WGS) entry which is preliminary data.</text>
</comment>
<dbReference type="EMBL" id="LAZR01070326">
    <property type="protein sequence ID" value="KKK42439.1"/>
    <property type="molecule type" value="Genomic_DNA"/>
</dbReference>
<name>A0A0F8XJZ0_9ZZZZ</name>